<comment type="caution">
    <text evidence="9">The sequence shown here is derived from an EMBL/GenBank/DDBJ whole genome shotgun (WGS) entry which is preliminary data.</text>
</comment>
<evidence type="ECO:0000256" key="4">
    <source>
        <dbReference type="ARBA" id="ARBA00022475"/>
    </source>
</evidence>
<evidence type="ECO:0000256" key="3">
    <source>
        <dbReference type="ARBA" id="ARBA00022448"/>
    </source>
</evidence>
<protein>
    <recommendedName>
        <fullName evidence="8">Probable membrane transporter protein</fullName>
    </recommendedName>
</protein>
<keyword evidence="10" id="KW-1185">Reference proteome</keyword>
<comment type="similarity">
    <text evidence="2 8">Belongs to the 4-toluene sulfonate uptake permease (TSUP) (TC 2.A.102) family.</text>
</comment>
<proteinExistence type="inferred from homology"/>
<keyword evidence="7 8" id="KW-0472">Membrane</keyword>
<keyword evidence="4 8" id="KW-1003">Cell membrane</keyword>
<feature type="transmembrane region" description="Helical" evidence="8">
    <location>
        <begin position="97"/>
        <end position="114"/>
    </location>
</feature>
<comment type="subcellular location">
    <subcellularLocation>
        <location evidence="1 8">Cell membrane</location>
        <topology evidence="1 8">Multi-pass membrane protein</topology>
    </subcellularLocation>
</comment>
<dbReference type="InterPro" id="IPR052017">
    <property type="entry name" value="TSUP"/>
</dbReference>
<keyword evidence="6 8" id="KW-1133">Transmembrane helix</keyword>
<evidence type="ECO:0000256" key="8">
    <source>
        <dbReference type="RuleBase" id="RU363041"/>
    </source>
</evidence>
<evidence type="ECO:0000313" key="10">
    <source>
        <dbReference type="Proteomes" id="UP000599074"/>
    </source>
</evidence>
<feature type="transmembrane region" description="Helical" evidence="8">
    <location>
        <begin position="220"/>
        <end position="240"/>
    </location>
</feature>
<dbReference type="AlphaFoldDB" id="A0A8J3TDM5"/>
<dbReference type="GO" id="GO:0005886">
    <property type="term" value="C:plasma membrane"/>
    <property type="evidence" value="ECO:0007669"/>
    <property type="project" value="UniProtKB-SubCell"/>
</dbReference>
<evidence type="ECO:0000256" key="7">
    <source>
        <dbReference type="ARBA" id="ARBA00023136"/>
    </source>
</evidence>
<evidence type="ECO:0000313" key="9">
    <source>
        <dbReference type="EMBL" id="GII23927.1"/>
    </source>
</evidence>
<sequence length="241" mass="24309">MELAQIAAAFAILLVAAFAQAVSGFGFSLVAVPLLALVSGPRAAVVGSSMVAVLLTSVTALHDRGFVRWRTVARVLVAAVVGMPLGLLALTALPARVLTVGIALVVLVFTLMTWRGFRVPGGVATTAVVGLVCGALTTSIGVNGPPLVAAFQAMEFPPRPFRATLAAVFAGCGTIGVLGFAVTGHVNRSVGTVALVGVPAVLAGWYLGNKIFALVSVARFRLIVLGGLIAASVVTLATALA</sequence>
<dbReference type="RefSeq" id="WP_168116081.1">
    <property type="nucleotide sequence ID" value="NZ_BOON01000032.1"/>
</dbReference>
<keyword evidence="3" id="KW-0813">Transport</keyword>
<reference evidence="9" key="1">
    <citation type="submission" date="2021-01" db="EMBL/GenBank/DDBJ databases">
        <title>Whole genome shotgun sequence of Planosporangium mesophilum NBRC 109066.</title>
        <authorList>
            <person name="Komaki H."/>
            <person name="Tamura T."/>
        </authorList>
    </citation>
    <scope>NUCLEOTIDE SEQUENCE</scope>
    <source>
        <strain evidence="9">NBRC 109066</strain>
    </source>
</reference>
<dbReference type="PANTHER" id="PTHR30269:SF37">
    <property type="entry name" value="MEMBRANE TRANSPORTER PROTEIN"/>
    <property type="match status" value="1"/>
</dbReference>
<keyword evidence="5 8" id="KW-0812">Transmembrane</keyword>
<dbReference type="InterPro" id="IPR002781">
    <property type="entry name" value="TM_pro_TauE-like"/>
</dbReference>
<feature type="transmembrane region" description="Helical" evidence="8">
    <location>
        <begin position="73"/>
        <end position="91"/>
    </location>
</feature>
<evidence type="ECO:0000256" key="1">
    <source>
        <dbReference type="ARBA" id="ARBA00004651"/>
    </source>
</evidence>
<name>A0A8J3TDM5_9ACTN</name>
<evidence type="ECO:0000256" key="2">
    <source>
        <dbReference type="ARBA" id="ARBA00009142"/>
    </source>
</evidence>
<dbReference type="Pfam" id="PF01925">
    <property type="entry name" value="TauE"/>
    <property type="match status" value="1"/>
</dbReference>
<feature type="transmembrane region" description="Helical" evidence="8">
    <location>
        <begin position="121"/>
        <end position="141"/>
    </location>
</feature>
<dbReference type="Proteomes" id="UP000599074">
    <property type="component" value="Unassembled WGS sequence"/>
</dbReference>
<gene>
    <name evidence="9" type="ORF">Pme01_35240</name>
</gene>
<evidence type="ECO:0000256" key="5">
    <source>
        <dbReference type="ARBA" id="ARBA00022692"/>
    </source>
</evidence>
<accession>A0A8J3TDM5</accession>
<feature type="transmembrane region" description="Helical" evidence="8">
    <location>
        <begin position="43"/>
        <end position="61"/>
    </location>
</feature>
<dbReference type="PANTHER" id="PTHR30269">
    <property type="entry name" value="TRANSMEMBRANE PROTEIN YFCA"/>
    <property type="match status" value="1"/>
</dbReference>
<organism evidence="9 10">
    <name type="scientific">Planosporangium mesophilum</name>
    <dbReference type="NCBI Taxonomy" id="689768"/>
    <lineage>
        <taxon>Bacteria</taxon>
        <taxon>Bacillati</taxon>
        <taxon>Actinomycetota</taxon>
        <taxon>Actinomycetes</taxon>
        <taxon>Micromonosporales</taxon>
        <taxon>Micromonosporaceae</taxon>
        <taxon>Planosporangium</taxon>
    </lineage>
</organism>
<dbReference type="EMBL" id="BOON01000032">
    <property type="protein sequence ID" value="GII23927.1"/>
    <property type="molecule type" value="Genomic_DNA"/>
</dbReference>
<feature type="transmembrane region" description="Helical" evidence="8">
    <location>
        <begin position="189"/>
        <end position="208"/>
    </location>
</feature>
<feature type="transmembrane region" description="Helical" evidence="8">
    <location>
        <begin position="161"/>
        <end position="182"/>
    </location>
</feature>
<evidence type="ECO:0000256" key="6">
    <source>
        <dbReference type="ARBA" id="ARBA00022989"/>
    </source>
</evidence>